<organism evidence="2 3">
    <name type="scientific">Nocardioides pocheonensis</name>
    <dbReference type="NCBI Taxonomy" id="661485"/>
    <lineage>
        <taxon>Bacteria</taxon>
        <taxon>Bacillati</taxon>
        <taxon>Actinomycetota</taxon>
        <taxon>Actinomycetes</taxon>
        <taxon>Propionibacteriales</taxon>
        <taxon>Nocardioidaceae</taxon>
        <taxon>Nocardioides</taxon>
    </lineage>
</organism>
<dbReference type="SMART" id="SM00855">
    <property type="entry name" value="PGAM"/>
    <property type="match status" value="1"/>
</dbReference>
<evidence type="ECO:0008006" key="4">
    <source>
        <dbReference type="Google" id="ProtNLM"/>
    </source>
</evidence>
<dbReference type="PANTHER" id="PTHR20935:SF0">
    <property type="entry name" value="SERINE_THREONINE-PROTEIN PHOSPHATASE PGAM5, MITOCHONDRIAL"/>
    <property type="match status" value="1"/>
</dbReference>
<dbReference type="Proteomes" id="UP000279994">
    <property type="component" value="Unassembled WGS sequence"/>
</dbReference>
<dbReference type="Gene3D" id="3.40.50.1240">
    <property type="entry name" value="Phosphoglycerate mutase-like"/>
    <property type="match status" value="1"/>
</dbReference>
<evidence type="ECO:0000313" key="2">
    <source>
        <dbReference type="EMBL" id="RNM12476.1"/>
    </source>
</evidence>
<gene>
    <name evidence="2" type="ORF">EFL26_17715</name>
</gene>
<proteinExistence type="predicted"/>
<dbReference type="PANTHER" id="PTHR20935">
    <property type="entry name" value="PHOSPHOGLYCERATE MUTASE-RELATED"/>
    <property type="match status" value="1"/>
</dbReference>
<dbReference type="SUPFAM" id="SSF53254">
    <property type="entry name" value="Phosphoglycerate mutase-like"/>
    <property type="match status" value="1"/>
</dbReference>
<dbReference type="OrthoDB" id="280692at2"/>
<evidence type="ECO:0000313" key="3">
    <source>
        <dbReference type="Proteomes" id="UP000279994"/>
    </source>
</evidence>
<dbReference type="RefSeq" id="WP_123224240.1">
    <property type="nucleotide sequence ID" value="NZ_RJSF01000044.1"/>
</dbReference>
<reference evidence="2 3" key="1">
    <citation type="submission" date="2018-11" db="EMBL/GenBank/DDBJ databases">
        <authorList>
            <person name="Li F."/>
        </authorList>
    </citation>
    <scope>NUCLEOTIDE SEQUENCE [LARGE SCALE GENOMIC DNA]</scope>
    <source>
        <strain evidence="2 3">Gsoil 818</strain>
    </source>
</reference>
<sequence>MGQVLLVRHGQASWDGADYDVLSDRGHEQARLLGAALSARGIRPDVVVSGGMRRHRETVEGLVAGGGFGGVDVELDRGWDEYDHVSMLAQVPVSFAGEKPSAAEFQAWMEQATDRWIRGEHAEDYHEPFAAFTGRVEEALRNTVGGAGGTTLVVTSGGPISWTTAALLGGGAALWSRLNVVCVNSGVTKLVTGRRGVTLVSFNEHTHLEGRDPELLTYR</sequence>
<accession>A0A3N0GJT9</accession>
<protein>
    <recommendedName>
        <fullName evidence="4">Histidine phosphatase family protein</fullName>
    </recommendedName>
</protein>
<dbReference type="Pfam" id="PF00300">
    <property type="entry name" value="His_Phos_1"/>
    <property type="match status" value="1"/>
</dbReference>
<dbReference type="AlphaFoldDB" id="A0A3N0GJT9"/>
<dbReference type="InterPro" id="IPR051021">
    <property type="entry name" value="Mito_Ser/Thr_phosphatase"/>
</dbReference>
<dbReference type="CDD" id="cd07067">
    <property type="entry name" value="HP_PGM_like"/>
    <property type="match status" value="1"/>
</dbReference>
<evidence type="ECO:0000256" key="1">
    <source>
        <dbReference type="ARBA" id="ARBA00022801"/>
    </source>
</evidence>
<name>A0A3N0GJT9_9ACTN</name>
<dbReference type="InterPro" id="IPR013078">
    <property type="entry name" value="His_Pase_superF_clade-1"/>
</dbReference>
<comment type="caution">
    <text evidence="2">The sequence shown here is derived from an EMBL/GenBank/DDBJ whole genome shotgun (WGS) entry which is preliminary data.</text>
</comment>
<dbReference type="EMBL" id="RJSF01000044">
    <property type="protein sequence ID" value="RNM12476.1"/>
    <property type="molecule type" value="Genomic_DNA"/>
</dbReference>
<keyword evidence="3" id="KW-1185">Reference proteome</keyword>
<dbReference type="GO" id="GO:0016787">
    <property type="term" value="F:hydrolase activity"/>
    <property type="evidence" value="ECO:0007669"/>
    <property type="project" value="UniProtKB-KW"/>
</dbReference>
<dbReference type="InterPro" id="IPR029033">
    <property type="entry name" value="His_PPase_superfam"/>
</dbReference>
<keyword evidence="1" id="KW-0378">Hydrolase</keyword>